<keyword evidence="3" id="KW-0804">Transcription</keyword>
<dbReference type="PANTHER" id="PTHR31744:SF210">
    <property type="entry name" value="NAC DOMAIN-CONTAINING PROTEIN 86-LIKE"/>
    <property type="match status" value="1"/>
</dbReference>
<evidence type="ECO:0000256" key="2">
    <source>
        <dbReference type="ARBA" id="ARBA00023125"/>
    </source>
</evidence>
<dbReference type="PROSITE" id="PS51005">
    <property type="entry name" value="NAC"/>
    <property type="match status" value="1"/>
</dbReference>
<reference evidence="6 7" key="1">
    <citation type="submission" date="2018-10" db="EMBL/GenBank/DDBJ databases">
        <title>A high-quality apple genome assembly.</title>
        <authorList>
            <person name="Hu J."/>
        </authorList>
    </citation>
    <scope>NUCLEOTIDE SEQUENCE [LARGE SCALE GENOMIC DNA]</scope>
    <source>
        <strain evidence="7">cv. HFTH1</strain>
        <tissue evidence="6">Young leaf</tissue>
    </source>
</reference>
<feature type="domain" description="NAC" evidence="5">
    <location>
        <begin position="8"/>
        <end position="158"/>
    </location>
</feature>
<keyword evidence="2" id="KW-0238">DNA-binding</keyword>
<dbReference type="Gene3D" id="2.170.150.80">
    <property type="entry name" value="NAC domain"/>
    <property type="match status" value="1"/>
</dbReference>
<evidence type="ECO:0000313" key="6">
    <source>
        <dbReference type="EMBL" id="RXI00193.1"/>
    </source>
</evidence>
<dbReference type="SMR" id="A0A498K338"/>
<dbReference type="Proteomes" id="UP000290289">
    <property type="component" value="Chromosome 5"/>
</dbReference>
<dbReference type="GO" id="GO:0006355">
    <property type="term" value="P:regulation of DNA-templated transcription"/>
    <property type="evidence" value="ECO:0007669"/>
    <property type="project" value="InterPro"/>
</dbReference>
<evidence type="ECO:0000256" key="3">
    <source>
        <dbReference type="ARBA" id="ARBA00023163"/>
    </source>
</evidence>
<dbReference type="EMBL" id="RDQH01000331">
    <property type="protein sequence ID" value="RXI00193.1"/>
    <property type="molecule type" value="Genomic_DNA"/>
</dbReference>
<evidence type="ECO:0000256" key="4">
    <source>
        <dbReference type="ARBA" id="ARBA00023242"/>
    </source>
</evidence>
<dbReference type="InterPro" id="IPR003441">
    <property type="entry name" value="NAC-dom"/>
</dbReference>
<dbReference type="AlphaFoldDB" id="A0A498K338"/>
<protein>
    <recommendedName>
        <fullName evidence="5">NAC domain-containing protein</fullName>
    </recommendedName>
</protein>
<dbReference type="Gramene" id="mRNA:MD05G0023900">
    <property type="protein sequence ID" value="mRNA:MD05G0023900"/>
    <property type="gene ID" value="MD05G0023900"/>
</dbReference>
<evidence type="ECO:0000259" key="5">
    <source>
        <dbReference type="PROSITE" id="PS51005"/>
    </source>
</evidence>
<dbReference type="PANTHER" id="PTHR31744">
    <property type="entry name" value="PROTEIN CUP-SHAPED COTYLEDON 2-RELATED"/>
    <property type="match status" value="1"/>
</dbReference>
<evidence type="ECO:0000256" key="1">
    <source>
        <dbReference type="ARBA" id="ARBA00023015"/>
    </source>
</evidence>
<sequence>MGKGKSLLPPGFRFSPTDVELVQYYLKRKVMGKRLRYNFVAEVDIHKYAPWDLPDKSSWQSGDLKWYFFCPTERKYPTGARTKRTTECGYWKATGNDRSVLYNGEVAGKIKTLVFHTGRAPKRDRTDWVMHEYRLESKDLANRGVPQESYVLCTIFQKEGPGPRNGAQYGAPLMEEDWSDDEAENCSEAVPHANMPVPNLVLPSDYNSSITTSTYTHDGIRIGPSSESCISDVVPLSCNVSQLVSSNHATVEEPHTSEDDILSMLACFSEESPSLFEENEKNKEVGNAIPVGNASATPHLVINDMYDNLGDLGKAARVGEEGCSFSSLPNSVCAPGQIPLGDHEQYLELDDLGEPLNYRDSTYTQPPSMFGQPHASLGETSFQGEDQLNVFDNVNF</sequence>
<gene>
    <name evidence="6" type="ORF">DVH24_037741</name>
</gene>
<keyword evidence="7" id="KW-1185">Reference proteome</keyword>
<name>A0A498K338_MALDO</name>
<dbReference type="InterPro" id="IPR036093">
    <property type="entry name" value="NAC_dom_sf"/>
</dbReference>
<organism evidence="6 7">
    <name type="scientific">Malus domestica</name>
    <name type="common">Apple</name>
    <name type="synonym">Pyrus malus</name>
    <dbReference type="NCBI Taxonomy" id="3750"/>
    <lineage>
        <taxon>Eukaryota</taxon>
        <taxon>Viridiplantae</taxon>
        <taxon>Streptophyta</taxon>
        <taxon>Embryophyta</taxon>
        <taxon>Tracheophyta</taxon>
        <taxon>Spermatophyta</taxon>
        <taxon>Magnoliopsida</taxon>
        <taxon>eudicotyledons</taxon>
        <taxon>Gunneridae</taxon>
        <taxon>Pentapetalae</taxon>
        <taxon>rosids</taxon>
        <taxon>fabids</taxon>
        <taxon>Rosales</taxon>
        <taxon>Rosaceae</taxon>
        <taxon>Amygdaloideae</taxon>
        <taxon>Maleae</taxon>
        <taxon>Malus</taxon>
    </lineage>
</organism>
<dbReference type="Pfam" id="PF02365">
    <property type="entry name" value="NAM"/>
    <property type="match status" value="1"/>
</dbReference>
<comment type="caution">
    <text evidence="6">The sequence shown here is derived from an EMBL/GenBank/DDBJ whole genome shotgun (WGS) entry which is preliminary data.</text>
</comment>
<keyword evidence="1" id="KW-0805">Transcription regulation</keyword>
<evidence type="ECO:0000313" key="7">
    <source>
        <dbReference type="Proteomes" id="UP000290289"/>
    </source>
</evidence>
<proteinExistence type="predicted"/>
<accession>A0A498K338</accession>
<keyword evidence="4" id="KW-0539">Nucleus</keyword>
<dbReference type="SUPFAM" id="SSF101941">
    <property type="entry name" value="NAC domain"/>
    <property type="match status" value="1"/>
</dbReference>
<dbReference type="GO" id="GO:0003677">
    <property type="term" value="F:DNA binding"/>
    <property type="evidence" value="ECO:0007669"/>
    <property type="project" value="UniProtKB-KW"/>
</dbReference>